<protein>
    <recommendedName>
        <fullName evidence="7">Zn(2)-C6 fungal-type domain-containing protein</fullName>
    </recommendedName>
</protein>
<evidence type="ECO:0000313" key="9">
    <source>
        <dbReference type="Proteomes" id="UP000254937"/>
    </source>
</evidence>
<reference evidence="8 9" key="1">
    <citation type="submission" date="2018-07" db="EMBL/GenBank/DDBJ databases">
        <title>Section-level genome sequencing of Aspergillus section Nigri to investigate inter- and intra-species variation.</title>
        <authorList>
            <consortium name="DOE Joint Genome Institute"/>
            <person name="Vesth T.C."/>
            <person name="Nybo J.L."/>
            <person name="Theobald S."/>
            <person name="Frisvad J.C."/>
            <person name="Larsen T.O."/>
            <person name="Nielsen K.F."/>
            <person name="Hoof J.B."/>
            <person name="Brandl J."/>
            <person name="Salamov A."/>
            <person name="Riley R."/>
            <person name="Gladden J.M."/>
            <person name="Phatale P."/>
            <person name="Nielsen M.T."/>
            <person name="Lyhne E.K."/>
            <person name="Kogle M.E."/>
            <person name="Strasser K."/>
            <person name="McDonnell E."/>
            <person name="Barry K."/>
            <person name="Clum A."/>
            <person name="Chen C."/>
            <person name="Nolan M."/>
            <person name="Sandor L."/>
            <person name="Kuo A."/>
            <person name="Lipzen A."/>
            <person name="Hainaut M."/>
            <person name="Drula E."/>
            <person name="Tsang A."/>
            <person name="Magnuson J.K."/>
            <person name="Henrissat B."/>
            <person name="Wiebenga A."/>
            <person name="Simmons B.A."/>
            <person name="Makela M.R."/>
            <person name="De vries R.P."/>
            <person name="Grigoriev I.V."/>
            <person name="Mortensen U.H."/>
            <person name="Baker S.E."/>
            <person name="Andersen M.R."/>
        </authorList>
    </citation>
    <scope>NUCLEOTIDE SEQUENCE [LARGE SCALE GENOMIC DNA]</scope>
    <source>
        <strain evidence="8 9">ATCC 13157</strain>
    </source>
</reference>
<dbReference type="InterPro" id="IPR021858">
    <property type="entry name" value="Fun_TF"/>
</dbReference>
<feature type="region of interest" description="Disordered" evidence="6">
    <location>
        <begin position="46"/>
        <end position="65"/>
    </location>
</feature>
<evidence type="ECO:0000313" key="8">
    <source>
        <dbReference type="EMBL" id="RDK42533.1"/>
    </source>
</evidence>
<dbReference type="PANTHER" id="PTHR37534:SF25">
    <property type="entry name" value="ZN(II)2CYS6 TRANSCRIPTION FACTOR (EUROFUNG)"/>
    <property type="match status" value="1"/>
</dbReference>
<evidence type="ECO:0000256" key="6">
    <source>
        <dbReference type="SAM" id="MobiDB-lite"/>
    </source>
</evidence>
<evidence type="ECO:0000256" key="2">
    <source>
        <dbReference type="ARBA" id="ARBA00023015"/>
    </source>
</evidence>
<dbReference type="GO" id="GO:0005634">
    <property type="term" value="C:nucleus"/>
    <property type="evidence" value="ECO:0007669"/>
    <property type="project" value="UniProtKB-SubCell"/>
</dbReference>
<dbReference type="GO" id="GO:0045944">
    <property type="term" value="P:positive regulation of transcription by RNA polymerase II"/>
    <property type="evidence" value="ECO:0007669"/>
    <property type="project" value="TreeGrafter"/>
</dbReference>
<keyword evidence="2" id="KW-0805">Transcription regulation</keyword>
<dbReference type="GO" id="GO:0008270">
    <property type="term" value="F:zinc ion binding"/>
    <property type="evidence" value="ECO:0007669"/>
    <property type="project" value="InterPro"/>
</dbReference>
<gene>
    <name evidence="8" type="ORF">M752DRAFT_215743</name>
</gene>
<dbReference type="PANTHER" id="PTHR37534">
    <property type="entry name" value="TRANSCRIPTIONAL ACTIVATOR PROTEIN UGA3"/>
    <property type="match status" value="1"/>
</dbReference>
<dbReference type="EMBL" id="KZ851853">
    <property type="protein sequence ID" value="RDK42533.1"/>
    <property type="molecule type" value="Genomic_DNA"/>
</dbReference>
<dbReference type="Proteomes" id="UP000254937">
    <property type="component" value="Unassembled WGS sequence"/>
</dbReference>
<comment type="subcellular location">
    <subcellularLocation>
        <location evidence="1">Nucleus</location>
    </subcellularLocation>
</comment>
<dbReference type="CDD" id="cd00067">
    <property type="entry name" value="GAL4"/>
    <property type="match status" value="1"/>
</dbReference>
<organism evidence="8 9">
    <name type="scientific">Aspergillus phoenicis ATCC 13157</name>
    <dbReference type="NCBI Taxonomy" id="1353007"/>
    <lineage>
        <taxon>Eukaryota</taxon>
        <taxon>Fungi</taxon>
        <taxon>Dikarya</taxon>
        <taxon>Ascomycota</taxon>
        <taxon>Pezizomycotina</taxon>
        <taxon>Eurotiomycetes</taxon>
        <taxon>Eurotiomycetidae</taxon>
        <taxon>Eurotiales</taxon>
        <taxon>Aspergillaceae</taxon>
        <taxon>Aspergillus</taxon>
    </lineage>
</organism>
<feature type="domain" description="Zn(2)-C6 fungal-type" evidence="7">
    <location>
        <begin position="9"/>
        <end position="41"/>
    </location>
</feature>
<dbReference type="InterPro" id="IPR001138">
    <property type="entry name" value="Zn2Cys6_DnaBD"/>
</dbReference>
<dbReference type="SUPFAM" id="SSF57701">
    <property type="entry name" value="Zn2/Cys6 DNA-binding domain"/>
    <property type="match status" value="1"/>
</dbReference>
<feature type="region of interest" description="Disordered" evidence="6">
    <location>
        <begin position="93"/>
        <end position="145"/>
    </location>
</feature>
<sequence length="608" mass="68321">MQLSTYSLTCRQRHLKCDKTGSSCLRCQRSGRQCIPAPTKTEEVTFRHGQNPSLRPKGPPRYGESDLAFPPDQIWVGMPAQVSFEDETDRTAADYHVLPVNPPSASRKDTFKRRSLASTATSTSSHALQPVLSPSDSTPSKALPPQGLDPVNFPFAFDELRDRQKVASFNEAFLLRHFRKTLGPWLDVCDHERHFSLDVVERAPTNPLLLYACLAIAARHLSHTNHNIPPNTADGYHERCIGILLPVLENKEIEISIDILLASTVILRFFEQISSHSPSNDLQRHLLAGSVYISSQVECATSGGLAEASFWVFVMQDIQFALAYQKPLRLTLSPFGERLYLLWQHTSSQKDRDWTHKAIWLLAETINHCYGVNPSLEMEVVGRSTLKRRIHAWDLEKPDSFRPLHYSAADPRVGRPFPVVWFTKSLHAIAVQHICMAKALILQQELRALYSTPSPQDIQMTEGNMTRSLSILFGIALSVDDEISLRVMACHALCACGSWIRDPLAQTCLLDLLRRTEAENGWPWSYMVQKLSQEWRLTVSKWGMAQPVPEYAGLQTLAVWHADPQDSCFLANAASAEWNWLLSHFITIACGTGEEAVGILSRLFAMAC</sequence>
<keyword evidence="4" id="KW-0804">Transcription</keyword>
<evidence type="ECO:0000256" key="1">
    <source>
        <dbReference type="ARBA" id="ARBA00004123"/>
    </source>
</evidence>
<dbReference type="CDD" id="cd12148">
    <property type="entry name" value="fungal_TF_MHR"/>
    <property type="match status" value="1"/>
</dbReference>
<dbReference type="Pfam" id="PF00172">
    <property type="entry name" value="Zn_clus"/>
    <property type="match status" value="1"/>
</dbReference>
<feature type="compositionally biased region" description="Low complexity" evidence="6">
    <location>
        <begin position="116"/>
        <end position="128"/>
    </location>
</feature>
<dbReference type="AlphaFoldDB" id="A0A370PK37"/>
<dbReference type="Pfam" id="PF11951">
    <property type="entry name" value="Fungal_trans_2"/>
    <property type="match status" value="1"/>
</dbReference>
<evidence type="ECO:0000256" key="3">
    <source>
        <dbReference type="ARBA" id="ARBA00023125"/>
    </source>
</evidence>
<keyword evidence="3" id="KW-0238">DNA-binding</keyword>
<evidence type="ECO:0000256" key="5">
    <source>
        <dbReference type="ARBA" id="ARBA00023242"/>
    </source>
</evidence>
<name>A0A370PK37_ASPPH</name>
<keyword evidence="5" id="KW-0539">Nucleus</keyword>
<dbReference type="Gene3D" id="4.10.240.10">
    <property type="entry name" value="Zn(2)-C6 fungal-type DNA-binding domain"/>
    <property type="match status" value="1"/>
</dbReference>
<proteinExistence type="predicted"/>
<dbReference type="InterPro" id="IPR036864">
    <property type="entry name" value="Zn2-C6_fun-type_DNA-bd_sf"/>
</dbReference>
<accession>A0A370PK37</accession>
<keyword evidence="9" id="KW-1185">Reference proteome</keyword>
<evidence type="ECO:0000259" key="7">
    <source>
        <dbReference type="Pfam" id="PF00172"/>
    </source>
</evidence>
<dbReference type="GO" id="GO:0000981">
    <property type="term" value="F:DNA-binding transcription factor activity, RNA polymerase II-specific"/>
    <property type="evidence" value="ECO:0007669"/>
    <property type="project" value="InterPro"/>
</dbReference>
<dbReference type="GO" id="GO:0000976">
    <property type="term" value="F:transcription cis-regulatory region binding"/>
    <property type="evidence" value="ECO:0007669"/>
    <property type="project" value="TreeGrafter"/>
</dbReference>
<evidence type="ECO:0000256" key="4">
    <source>
        <dbReference type="ARBA" id="ARBA00023163"/>
    </source>
</evidence>